<accession>W9X6E5</accession>
<dbReference type="InterPro" id="IPR002937">
    <property type="entry name" value="Amino_oxidase"/>
</dbReference>
<dbReference type="Gene3D" id="3.50.50.60">
    <property type="entry name" value="FAD/NAD(P)-binding domain"/>
    <property type="match status" value="2"/>
</dbReference>
<dbReference type="PANTHER" id="PTHR43563">
    <property type="entry name" value="AMINE OXIDASE"/>
    <property type="match status" value="1"/>
</dbReference>
<comment type="catalytic activity">
    <reaction evidence="4">
        <text>a secondary aliphatic amine + O2 + H2O = a primary amine + an aldehyde + H2O2</text>
        <dbReference type="Rhea" id="RHEA:26414"/>
        <dbReference type="ChEBI" id="CHEBI:15377"/>
        <dbReference type="ChEBI" id="CHEBI:15379"/>
        <dbReference type="ChEBI" id="CHEBI:16240"/>
        <dbReference type="ChEBI" id="CHEBI:17478"/>
        <dbReference type="ChEBI" id="CHEBI:58855"/>
        <dbReference type="ChEBI" id="CHEBI:65296"/>
        <dbReference type="EC" id="1.4.3.4"/>
    </reaction>
</comment>
<evidence type="ECO:0000256" key="2">
    <source>
        <dbReference type="ARBA" id="ARBA00005995"/>
    </source>
</evidence>
<dbReference type="GeneID" id="19189711"/>
<dbReference type="InterPro" id="IPR001613">
    <property type="entry name" value="Flavin_amine_oxidase"/>
</dbReference>
<protein>
    <recommendedName>
        <fullName evidence="6">Amine oxidase</fullName>
        <ecNumber evidence="6">1.4.3.-</ecNumber>
    </recommendedName>
</protein>
<keyword evidence="6" id="KW-0274">FAD</keyword>
<keyword evidence="6" id="KW-0285">Flavoprotein</keyword>
<proteinExistence type="inferred from homology"/>
<dbReference type="InterPro" id="IPR050703">
    <property type="entry name" value="Flavin_MAO"/>
</dbReference>
<dbReference type="eggNOG" id="KOG0029">
    <property type="taxonomic scope" value="Eukaryota"/>
</dbReference>
<name>W9X6E5_9EURO</name>
<comment type="caution">
    <text evidence="8">The sequence shown here is derived from an EMBL/GenBank/DDBJ whole genome shotgun (WGS) entry which is preliminary data.</text>
</comment>
<feature type="binding site" evidence="5">
    <location>
        <position position="279"/>
    </location>
    <ligand>
        <name>FAD</name>
        <dbReference type="ChEBI" id="CHEBI:57692"/>
    </ligand>
</feature>
<organism evidence="8 9">
    <name type="scientific">Cladophialophora psammophila CBS 110553</name>
    <dbReference type="NCBI Taxonomy" id="1182543"/>
    <lineage>
        <taxon>Eukaryota</taxon>
        <taxon>Fungi</taxon>
        <taxon>Dikarya</taxon>
        <taxon>Ascomycota</taxon>
        <taxon>Pezizomycotina</taxon>
        <taxon>Eurotiomycetes</taxon>
        <taxon>Chaetothyriomycetidae</taxon>
        <taxon>Chaetothyriales</taxon>
        <taxon>Herpotrichiellaceae</taxon>
        <taxon>Cladophialophora</taxon>
    </lineage>
</organism>
<reference evidence="8 9" key="1">
    <citation type="submission" date="2013-03" db="EMBL/GenBank/DDBJ databases">
        <title>The Genome Sequence of Cladophialophora psammophila CBS 110553.</title>
        <authorList>
            <consortium name="The Broad Institute Genomics Platform"/>
            <person name="Cuomo C."/>
            <person name="de Hoog S."/>
            <person name="Gorbushina A."/>
            <person name="Walker B."/>
            <person name="Young S.K."/>
            <person name="Zeng Q."/>
            <person name="Gargeya S."/>
            <person name="Fitzgerald M."/>
            <person name="Haas B."/>
            <person name="Abouelleil A."/>
            <person name="Allen A.W."/>
            <person name="Alvarado L."/>
            <person name="Arachchi H.M."/>
            <person name="Berlin A.M."/>
            <person name="Chapman S.B."/>
            <person name="Gainer-Dewar J."/>
            <person name="Goldberg J."/>
            <person name="Griggs A."/>
            <person name="Gujja S."/>
            <person name="Hansen M."/>
            <person name="Howarth C."/>
            <person name="Imamovic A."/>
            <person name="Ireland A."/>
            <person name="Larimer J."/>
            <person name="McCowan C."/>
            <person name="Murphy C."/>
            <person name="Pearson M."/>
            <person name="Poon T.W."/>
            <person name="Priest M."/>
            <person name="Roberts A."/>
            <person name="Saif S."/>
            <person name="Shea T."/>
            <person name="Sisk P."/>
            <person name="Sykes S."/>
            <person name="Wortman J."/>
            <person name="Nusbaum C."/>
            <person name="Birren B."/>
        </authorList>
    </citation>
    <scope>NUCLEOTIDE SEQUENCE [LARGE SCALE GENOMIC DNA]</scope>
    <source>
        <strain evidence="8 9">CBS 110553</strain>
    </source>
</reference>
<feature type="binding site" evidence="5">
    <location>
        <position position="50"/>
    </location>
    <ligand>
        <name>FAD</name>
        <dbReference type="ChEBI" id="CHEBI:57692"/>
    </ligand>
</feature>
<dbReference type="EMBL" id="AMGX01000006">
    <property type="protein sequence ID" value="EXJ72486.1"/>
    <property type="molecule type" value="Genomic_DNA"/>
</dbReference>
<dbReference type="HOGENOM" id="CLU_004498_9_0_1"/>
<dbReference type="Proteomes" id="UP000019471">
    <property type="component" value="Unassembled WGS sequence"/>
</dbReference>
<dbReference type="OrthoDB" id="7777654at2759"/>
<evidence type="ECO:0000256" key="4">
    <source>
        <dbReference type="ARBA" id="ARBA00048448"/>
    </source>
</evidence>
<dbReference type="PRINTS" id="PR00757">
    <property type="entry name" value="AMINEOXDASEF"/>
</dbReference>
<comment type="cofactor">
    <cofactor evidence="1 6">
        <name>FAD</name>
        <dbReference type="ChEBI" id="CHEBI:57692"/>
    </cofactor>
</comment>
<dbReference type="Gene3D" id="6.10.140.1210">
    <property type="match status" value="1"/>
</dbReference>
<dbReference type="STRING" id="1182543.W9X6E5"/>
<keyword evidence="3 6" id="KW-0560">Oxidoreductase</keyword>
<gene>
    <name evidence="8" type="ORF">A1O5_04991</name>
</gene>
<dbReference type="InterPro" id="IPR036188">
    <property type="entry name" value="FAD/NAD-bd_sf"/>
</dbReference>
<dbReference type="Pfam" id="PF01593">
    <property type="entry name" value="Amino_oxidase"/>
    <property type="match status" value="1"/>
</dbReference>
<evidence type="ECO:0000313" key="9">
    <source>
        <dbReference type="Proteomes" id="UP000019471"/>
    </source>
</evidence>
<dbReference type="Gene3D" id="3.90.660.10">
    <property type="match status" value="2"/>
</dbReference>
<dbReference type="RefSeq" id="XP_007743784.1">
    <property type="nucleotide sequence ID" value="XM_007745594.1"/>
</dbReference>
<evidence type="ECO:0000256" key="3">
    <source>
        <dbReference type="ARBA" id="ARBA00023002"/>
    </source>
</evidence>
<evidence type="ECO:0000256" key="1">
    <source>
        <dbReference type="ARBA" id="ARBA00001974"/>
    </source>
</evidence>
<dbReference type="GO" id="GO:0097621">
    <property type="term" value="F:monoamine oxidase activity"/>
    <property type="evidence" value="ECO:0007669"/>
    <property type="project" value="UniProtKB-EC"/>
</dbReference>
<dbReference type="AlphaFoldDB" id="W9X6E5"/>
<feature type="domain" description="Amine oxidase" evidence="7">
    <location>
        <begin position="50"/>
        <end position="485"/>
    </location>
</feature>
<evidence type="ECO:0000313" key="8">
    <source>
        <dbReference type="EMBL" id="EXJ72486.1"/>
    </source>
</evidence>
<sequence>MTSREGFVWTKKDGSKYGIPSIGVINPQQHGVQDSPNSKFDVIVIGAGYTGLVAARDLVTQGMKTLLIEGRDRIGGRTWHSTIDGFNYEMGGTWIHWQMPHIYREVSLYGLHDDWIVTQTEGGPLDFCTLTTRFSKRNLSHEQESEMFSRVWRAFCNVDGTYMKEGMPYPFDSMRNRAELNKYDKLSCKDRMDQIRPHFSDEEIGMLEAILLQMGGGPLEEMGLLDALRWWSLGNWTGTGLNDIALRTRLKSGQSTLARKIFDHAVSTGNLSYLFSTPVAKIEDHDTHSKITTSTGSTYKANRVVCTIPLNVLRDIEFLPRLPPLVQQAIDAGQTNKCNKIHVDIKGPELVSWSSFGSPGKGLICALSDNLTPANDTHLVAFGPSADSPAGIKLENNIDGIKEAIEYLLPDRREITRVVYHDWYHDKFSKGTWCYLPPSWASKYLDVMQKPQGNIVLASADWSDGWRGWIDGGAQQGMQAAKYVIDSLTSRFKSRI</sequence>
<keyword evidence="9" id="KW-1185">Reference proteome</keyword>
<dbReference type="PANTHER" id="PTHR43563:SF1">
    <property type="entry name" value="AMINE OXIDASE [FLAVIN-CONTAINING] B"/>
    <property type="match status" value="1"/>
</dbReference>
<comment type="similarity">
    <text evidence="2 6">Belongs to the flavin monoamine oxidase family.</text>
</comment>
<evidence type="ECO:0000256" key="5">
    <source>
        <dbReference type="PIRSR" id="PIRSR601613-1"/>
    </source>
</evidence>
<feature type="binding site" evidence="5">
    <location>
        <position position="382"/>
    </location>
    <ligand>
        <name>substrate</name>
    </ligand>
</feature>
<dbReference type="SUPFAM" id="SSF51905">
    <property type="entry name" value="FAD/NAD(P)-binding domain"/>
    <property type="match status" value="1"/>
</dbReference>
<evidence type="ECO:0000256" key="6">
    <source>
        <dbReference type="RuleBase" id="RU362067"/>
    </source>
</evidence>
<evidence type="ECO:0000259" key="7">
    <source>
        <dbReference type="Pfam" id="PF01593"/>
    </source>
</evidence>
<dbReference type="EC" id="1.4.3.-" evidence="6"/>